<comment type="caution">
    <text evidence="9">The sequence shown here is derived from an EMBL/GenBank/DDBJ whole genome shotgun (WGS) entry which is preliminary data.</text>
</comment>
<dbReference type="InterPro" id="IPR035965">
    <property type="entry name" value="PAS-like_dom_sf"/>
</dbReference>
<dbReference type="GO" id="GO:0000155">
    <property type="term" value="F:phosphorelay sensor kinase activity"/>
    <property type="evidence" value="ECO:0007669"/>
    <property type="project" value="InterPro"/>
</dbReference>
<dbReference type="InterPro" id="IPR052162">
    <property type="entry name" value="Sensor_kinase/Photoreceptor"/>
</dbReference>
<dbReference type="Proteomes" id="UP000251075">
    <property type="component" value="Unassembled WGS sequence"/>
</dbReference>
<dbReference type="Gene3D" id="3.30.450.20">
    <property type="entry name" value="PAS domain"/>
    <property type="match status" value="2"/>
</dbReference>
<dbReference type="InterPro" id="IPR013767">
    <property type="entry name" value="PAS_fold"/>
</dbReference>
<feature type="domain" description="PAS" evidence="8">
    <location>
        <begin position="15"/>
        <end position="73"/>
    </location>
</feature>
<dbReference type="SUPFAM" id="SSF55874">
    <property type="entry name" value="ATPase domain of HSP90 chaperone/DNA topoisomerase II/histidine kinase"/>
    <property type="match status" value="1"/>
</dbReference>
<dbReference type="PANTHER" id="PTHR43304:SF1">
    <property type="entry name" value="PAC DOMAIN-CONTAINING PROTEIN"/>
    <property type="match status" value="1"/>
</dbReference>
<dbReference type="InterPro" id="IPR003594">
    <property type="entry name" value="HATPase_dom"/>
</dbReference>
<protein>
    <recommendedName>
        <fullName evidence="2">histidine kinase</fullName>
        <ecNumber evidence="2">2.7.13.3</ecNumber>
    </recommendedName>
</protein>
<dbReference type="CDD" id="cd00082">
    <property type="entry name" value="HisKA"/>
    <property type="match status" value="1"/>
</dbReference>
<proteinExistence type="predicted"/>
<keyword evidence="10" id="KW-1185">Reference proteome</keyword>
<dbReference type="Gene3D" id="1.10.287.130">
    <property type="match status" value="1"/>
</dbReference>
<evidence type="ECO:0000256" key="4">
    <source>
        <dbReference type="ARBA" id="ARBA00022679"/>
    </source>
</evidence>
<keyword evidence="5" id="KW-0418">Kinase</keyword>
<evidence type="ECO:0000256" key="1">
    <source>
        <dbReference type="ARBA" id="ARBA00000085"/>
    </source>
</evidence>
<keyword evidence="4" id="KW-0808">Transferase</keyword>
<feature type="domain" description="PAS" evidence="8">
    <location>
        <begin position="140"/>
        <end position="210"/>
    </location>
</feature>
<dbReference type="Pfam" id="PF00512">
    <property type="entry name" value="HisKA"/>
    <property type="match status" value="1"/>
</dbReference>
<dbReference type="InterPro" id="IPR005467">
    <property type="entry name" value="His_kinase_dom"/>
</dbReference>
<evidence type="ECO:0000313" key="10">
    <source>
        <dbReference type="Proteomes" id="UP000251075"/>
    </source>
</evidence>
<organism evidence="9 10">
    <name type="scientific">Paramagnetospirillum kuznetsovii</name>
    <dbReference type="NCBI Taxonomy" id="2053833"/>
    <lineage>
        <taxon>Bacteria</taxon>
        <taxon>Pseudomonadati</taxon>
        <taxon>Pseudomonadota</taxon>
        <taxon>Alphaproteobacteria</taxon>
        <taxon>Rhodospirillales</taxon>
        <taxon>Magnetospirillaceae</taxon>
        <taxon>Paramagnetospirillum</taxon>
    </lineage>
</organism>
<dbReference type="SMART" id="SM00388">
    <property type="entry name" value="HisKA"/>
    <property type="match status" value="1"/>
</dbReference>
<dbReference type="InterPro" id="IPR004358">
    <property type="entry name" value="Sig_transdc_His_kin-like_C"/>
</dbReference>
<dbReference type="EC" id="2.7.13.3" evidence="2"/>
<accession>A0A364NV48</accession>
<dbReference type="Pfam" id="PF13188">
    <property type="entry name" value="PAS_8"/>
    <property type="match status" value="1"/>
</dbReference>
<evidence type="ECO:0000256" key="2">
    <source>
        <dbReference type="ARBA" id="ARBA00012438"/>
    </source>
</evidence>
<name>A0A364NV48_9PROT</name>
<evidence type="ECO:0000256" key="3">
    <source>
        <dbReference type="ARBA" id="ARBA00022553"/>
    </source>
</evidence>
<dbReference type="SMART" id="SM00387">
    <property type="entry name" value="HATPase_c"/>
    <property type="match status" value="1"/>
</dbReference>
<dbReference type="PANTHER" id="PTHR43304">
    <property type="entry name" value="PHYTOCHROME-LIKE PROTEIN CPH1"/>
    <property type="match status" value="1"/>
</dbReference>
<dbReference type="PROSITE" id="PS50112">
    <property type="entry name" value="PAS"/>
    <property type="match status" value="2"/>
</dbReference>
<sequence>MAYHHDSAQKLLVKSESRYRRLFEAAQDGILLLNAATGQIEDVNPYLIKMLGYSYTEVVDKKLWELGNIIDTDLSKKMFGELQANGYVRYEDMPLRTKFGNYIDVEFVSNSYDCDDVKVIQCNIRNISDRKRVEQKLHKEETRYKAVVSTALDGIVTINSAGRIIDWNQSAERIFGYSATEAIGRPVTLLIPRRFHDRHHSGLKRVLDGGEHHLNGKITEMTGRRKDTHEVPLEMSMAEWNDDSRIFFTGIIRDISDRKAIEREIEAKTLELTKANIELEQFAYVASHDLREPLRMVNGFLTLLERRNPELDIESKEFLAFAKDGAVRMDGLVLALLELSRVGRINCEFGQIDSAGAVAEAISNLQVQIQESDCNVEVVDSMPMVTGNHDELVRLFQNLVANAIKYRHPDRQPVIRINCDHCQDGWQFAVEDNGIGIAHEYFERIFWIFQRLHTREKYEGTGIGLAICKKIVEFHGGHIWVESDPDHGSKFRFTIPDAGATEPAELEMKGAEDDAAPSIQEATPIRPHHEGPQT</sequence>
<evidence type="ECO:0000313" key="9">
    <source>
        <dbReference type="EMBL" id="RAU20777.1"/>
    </source>
</evidence>
<comment type="catalytic activity">
    <reaction evidence="1">
        <text>ATP + protein L-histidine = ADP + protein N-phospho-L-histidine.</text>
        <dbReference type="EC" id="2.7.13.3"/>
    </reaction>
</comment>
<dbReference type="OrthoDB" id="7313492at2"/>
<feature type="region of interest" description="Disordered" evidence="6">
    <location>
        <begin position="502"/>
        <end position="534"/>
    </location>
</feature>
<gene>
    <name evidence="9" type="ORF">CU669_17005</name>
</gene>
<dbReference type="Pfam" id="PF02518">
    <property type="entry name" value="HATPase_c"/>
    <property type="match status" value="1"/>
</dbReference>
<dbReference type="AlphaFoldDB" id="A0A364NV48"/>
<dbReference type="CDD" id="cd00130">
    <property type="entry name" value="PAS"/>
    <property type="match status" value="2"/>
</dbReference>
<feature type="domain" description="Histidine kinase" evidence="7">
    <location>
        <begin position="285"/>
        <end position="499"/>
    </location>
</feature>
<dbReference type="PRINTS" id="PR00344">
    <property type="entry name" value="BCTRLSENSOR"/>
</dbReference>
<dbReference type="EMBL" id="PGTO01000017">
    <property type="protein sequence ID" value="RAU20777.1"/>
    <property type="molecule type" value="Genomic_DNA"/>
</dbReference>
<dbReference type="SMART" id="SM00091">
    <property type="entry name" value="PAS"/>
    <property type="match status" value="2"/>
</dbReference>
<keyword evidence="3" id="KW-0597">Phosphoprotein</keyword>
<dbReference type="Gene3D" id="3.30.565.10">
    <property type="entry name" value="Histidine kinase-like ATPase, C-terminal domain"/>
    <property type="match status" value="1"/>
</dbReference>
<dbReference type="SUPFAM" id="SSF55785">
    <property type="entry name" value="PYP-like sensor domain (PAS domain)"/>
    <property type="match status" value="2"/>
</dbReference>
<dbReference type="SUPFAM" id="SSF47384">
    <property type="entry name" value="Homodimeric domain of signal transducing histidine kinase"/>
    <property type="match status" value="1"/>
</dbReference>
<reference evidence="9 10" key="1">
    <citation type="submission" date="2017-11" db="EMBL/GenBank/DDBJ databases">
        <title>Draft genome sequence of magnetotactic bacterium Magnetospirillum kuznetsovii LBB-42.</title>
        <authorList>
            <person name="Grouzdev D.S."/>
            <person name="Rysina M.S."/>
            <person name="Baslerov R.V."/>
            <person name="Koziaeva V."/>
        </authorList>
    </citation>
    <scope>NUCLEOTIDE SEQUENCE [LARGE SCALE GENOMIC DNA]</scope>
    <source>
        <strain evidence="9 10">LBB-42</strain>
    </source>
</reference>
<evidence type="ECO:0000259" key="8">
    <source>
        <dbReference type="PROSITE" id="PS50112"/>
    </source>
</evidence>
<dbReference type="RefSeq" id="WP_112146784.1">
    <property type="nucleotide sequence ID" value="NZ_PGTO01000017.1"/>
</dbReference>
<dbReference type="InterPro" id="IPR000014">
    <property type="entry name" value="PAS"/>
</dbReference>
<dbReference type="FunFam" id="3.30.565.10:FF:000006">
    <property type="entry name" value="Sensor histidine kinase WalK"/>
    <property type="match status" value="1"/>
</dbReference>
<dbReference type="InterPro" id="IPR036890">
    <property type="entry name" value="HATPase_C_sf"/>
</dbReference>
<dbReference type="NCBIfam" id="TIGR00229">
    <property type="entry name" value="sensory_box"/>
    <property type="match status" value="2"/>
</dbReference>
<evidence type="ECO:0000256" key="5">
    <source>
        <dbReference type="ARBA" id="ARBA00022777"/>
    </source>
</evidence>
<dbReference type="InterPro" id="IPR003661">
    <property type="entry name" value="HisK_dim/P_dom"/>
</dbReference>
<dbReference type="PROSITE" id="PS50109">
    <property type="entry name" value="HIS_KIN"/>
    <property type="match status" value="1"/>
</dbReference>
<evidence type="ECO:0000259" key="7">
    <source>
        <dbReference type="PROSITE" id="PS50109"/>
    </source>
</evidence>
<dbReference type="InterPro" id="IPR036097">
    <property type="entry name" value="HisK_dim/P_sf"/>
</dbReference>
<dbReference type="Pfam" id="PF00989">
    <property type="entry name" value="PAS"/>
    <property type="match status" value="1"/>
</dbReference>
<evidence type="ECO:0000256" key="6">
    <source>
        <dbReference type="SAM" id="MobiDB-lite"/>
    </source>
</evidence>